<dbReference type="EMBL" id="SPSB01000001">
    <property type="protein sequence ID" value="TFV97401.1"/>
    <property type="molecule type" value="Genomic_DNA"/>
</dbReference>
<dbReference type="NCBIfam" id="TIGR02436">
    <property type="entry name" value="four helix bundle protein"/>
    <property type="match status" value="1"/>
</dbReference>
<dbReference type="OrthoDB" id="5515766at2"/>
<name>A0A4Y9QY44_9BACT</name>
<dbReference type="Pfam" id="PF05635">
    <property type="entry name" value="23S_rRNA_IVP"/>
    <property type="match status" value="1"/>
</dbReference>
<protein>
    <submittedName>
        <fullName evidence="1">Four helix bundle protein</fullName>
    </submittedName>
</protein>
<sequence length="128" mass="14990">MKIERFEDLEIWQEARELCKVIRSLTRKPRFSKDFKLVGQINGSSGSIMDNIAEGFDRDGNKEFIQFLSIARGSNAETRSQAYRAFDALYIDQIELDEVLNRTERLRTKIKSLMIYLKNSERKGNKYS</sequence>
<organism evidence="1 2">
    <name type="scientific">Algoriphagus kandeliae</name>
    <dbReference type="NCBI Taxonomy" id="2562278"/>
    <lineage>
        <taxon>Bacteria</taxon>
        <taxon>Pseudomonadati</taxon>
        <taxon>Bacteroidota</taxon>
        <taxon>Cytophagia</taxon>
        <taxon>Cytophagales</taxon>
        <taxon>Cyclobacteriaceae</taxon>
        <taxon>Algoriphagus</taxon>
    </lineage>
</organism>
<dbReference type="AlphaFoldDB" id="A0A4Y9QY44"/>
<gene>
    <name evidence="1" type="ORF">E4S40_01730</name>
</gene>
<dbReference type="Gene3D" id="1.20.1440.60">
    <property type="entry name" value="23S rRNA-intervening sequence"/>
    <property type="match status" value="1"/>
</dbReference>
<proteinExistence type="predicted"/>
<dbReference type="SUPFAM" id="SSF158446">
    <property type="entry name" value="IVS-encoded protein-like"/>
    <property type="match status" value="1"/>
</dbReference>
<dbReference type="PANTHER" id="PTHR38471">
    <property type="entry name" value="FOUR HELIX BUNDLE PROTEIN"/>
    <property type="match status" value="1"/>
</dbReference>
<evidence type="ECO:0000313" key="1">
    <source>
        <dbReference type="EMBL" id="TFV97401.1"/>
    </source>
</evidence>
<dbReference type="CDD" id="cd16377">
    <property type="entry name" value="23S_rRNA_IVP_like"/>
    <property type="match status" value="1"/>
</dbReference>
<dbReference type="RefSeq" id="WP_135069954.1">
    <property type="nucleotide sequence ID" value="NZ_SPSB01000001.1"/>
</dbReference>
<dbReference type="InterPro" id="IPR036583">
    <property type="entry name" value="23S_rRNA_IVS_sf"/>
</dbReference>
<dbReference type="InterPro" id="IPR012657">
    <property type="entry name" value="23S_rRNA-intervening_sequence"/>
</dbReference>
<keyword evidence="2" id="KW-1185">Reference proteome</keyword>
<reference evidence="1 2" key="1">
    <citation type="submission" date="2019-03" db="EMBL/GenBank/DDBJ databases">
        <title>Algoriphagus sp. nov, a new strain isolated from root system soil of mangrove plant Kandelia.</title>
        <authorList>
            <person name="Yin Q."/>
            <person name="Wang K."/>
            <person name="Song Z."/>
        </authorList>
    </citation>
    <scope>NUCLEOTIDE SEQUENCE [LARGE SCALE GENOMIC DNA]</scope>
    <source>
        <strain evidence="1 2">XY-J91</strain>
    </source>
</reference>
<comment type="caution">
    <text evidence="1">The sequence shown here is derived from an EMBL/GenBank/DDBJ whole genome shotgun (WGS) entry which is preliminary data.</text>
</comment>
<dbReference type="Proteomes" id="UP000297647">
    <property type="component" value="Unassembled WGS sequence"/>
</dbReference>
<evidence type="ECO:0000313" key="2">
    <source>
        <dbReference type="Proteomes" id="UP000297647"/>
    </source>
</evidence>
<dbReference type="PANTHER" id="PTHR38471:SF2">
    <property type="entry name" value="FOUR HELIX BUNDLE PROTEIN"/>
    <property type="match status" value="1"/>
</dbReference>
<accession>A0A4Y9QY44</accession>